<protein>
    <recommendedName>
        <fullName evidence="6">Integrator complex subunit 5</fullName>
    </recommendedName>
</protein>
<evidence type="ECO:0000259" key="2">
    <source>
        <dbReference type="Pfam" id="PF14837"/>
    </source>
</evidence>
<dbReference type="PANTHER" id="PTHR31697:SF2">
    <property type="entry name" value="INTEGRATOR COMPLEX SUBUNIT 5"/>
    <property type="match status" value="1"/>
</dbReference>
<dbReference type="InterPro" id="IPR029445">
    <property type="entry name" value="INTS5_N"/>
</dbReference>
<evidence type="ECO:0008006" key="6">
    <source>
        <dbReference type="Google" id="ProtNLM"/>
    </source>
</evidence>
<dbReference type="Proteomes" id="UP001642540">
    <property type="component" value="Unassembled WGS sequence"/>
</dbReference>
<evidence type="ECO:0000313" key="5">
    <source>
        <dbReference type="Proteomes" id="UP001642540"/>
    </source>
</evidence>
<dbReference type="InterPro" id="IPR029444">
    <property type="entry name" value="INTS5_C"/>
</dbReference>
<feature type="domain" description="Integrator complex subunit 5 C-terminal" evidence="3">
    <location>
        <begin position="232"/>
        <end position="957"/>
    </location>
</feature>
<dbReference type="PANTHER" id="PTHR31697">
    <property type="entry name" value="INTEGRATOR COMPLEX SUBUNIT 5"/>
    <property type="match status" value="1"/>
</dbReference>
<keyword evidence="5" id="KW-1185">Reference proteome</keyword>
<organism evidence="4 5">
    <name type="scientific">Orchesella dallaii</name>
    <dbReference type="NCBI Taxonomy" id="48710"/>
    <lineage>
        <taxon>Eukaryota</taxon>
        <taxon>Metazoa</taxon>
        <taxon>Ecdysozoa</taxon>
        <taxon>Arthropoda</taxon>
        <taxon>Hexapoda</taxon>
        <taxon>Collembola</taxon>
        <taxon>Entomobryomorpha</taxon>
        <taxon>Entomobryoidea</taxon>
        <taxon>Orchesellidae</taxon>
        <taxon>Orchesellinae</taxon>
        <taxon>Orchesella</taxon>
    </lineage>
</organism>
<name>A0ABP1Q8T1_9HEXA</name>
<reference evidence="4 5" key="1">
    <citation type="submission" date="2024-08" db="EMBL/GenBank/DDBJ databases">
        <authorList>
            <person name="Cucini C."/>
            <person name="Frati F."/>
        </authorList>
    </citation>
    <scope>NUCLEOTIDE SEQUENCE [LARGE SCALE GENOMIC DNA]</scope>
</reference>
<dbReference type="Pfam" id="PF14838">
    <property type="entry name" value="INTS5_C"/>
    <property type="match status" value="1"/>
</dbReference>
<accession>A0ABP1Q8T1</accession>
<evidence type="ECO:0000256" key="1">
    <source>
        <dbReference type="SAM" id="MobiDB-lite"/>
    </source>
</evidence>
<gene>
    <name evidence="4" type="ORF">ODALV1_LOCUS8594</name>
</gene>
<comment type="caution">
    <text evidence="4">The sequence shown here is derived from an EMBL/GenBank/DDBJ whole genome shotgun (WGS) entry which is preliminary data.</text>
</comment>
<sequence>MAFLDKYPKSPTNDELKLEFDKFINSPAVPGHQFKRQLRDITHSGMFLLRHMPCARDAVFDFISTAYEEFVKEYISQVVDLSSIGSIKYAEEEGALLEDIHAAFILYLESCGQIWAPILSQWTLQLLGQLSSQFSSKAVFGHCQSVNEVIQLWIGCKAIQSLLDLTSRSLTCKDHANEDAFISALLDTSATHSPHFDWVVAHVGNTYPQTIVSKVLALGLQNFSSNPPTISKLKSVAGILGHLVTTHAKEVQHAFHQTLEDALSGTQFSGRNTETFSIPYLLQLCSSSVTLLDVLMDSALPKIKGEALDKLVSLLPRWIQMHFGGQDRAVVALVTHLILKSTRGPKALEIIMHGCKSWNGSIGQKARVLLDHFTAEITSLLYESDSGRKDVFKNFPCISSLKENHSILMQFLTDMDPQVCRTAKQFVKLLALYDGPAIGVSASCHYLHFATEDKHLWHLTDLLAALELKYSTVLQDSLRILAVKSELSSTQSKYHGAYSDDPLRIWKNILRLVKTEGLPSHAPIRHKLSAVLQENLMVLTPNLDVRKYSFSMEEASLVVEIISKLPNLSKKSKFGDLLTLERFLVDYLFKVLLQVNSATKNAAEVFHIAKLLSELSEAPAIQNDALRSLVQTLLDPDNRPLFMEQVVWSKSSLSGFDVDNLCDNDEFQPERFSMYIPLMRENQKRTASISLARAHSTSLHSGKLAKSEIKSWSVSPKIQIKTNLNAKSNLHFFLSVLLNVCMAIPSNGGENGGKSQRSDKKSEVSVDAMRKVALLLVEIVSPDVMFNGLPWPEEEFSKVQVERDLQIRRAFEHHPYLWDLLELVSTYSPSLCYCSVLLRALMATLMAHWTSSQEAKSRNSPVQLEWTVRLLNIMKSGQLLPPPLCYVGHILHELKANEVLYLLRDIWGYMRMNVPIPALFIKDPSTKTCIRNSDFLKVDPGFTEKLRLVLLNNVETLGHHYPKFFPVTSVVASSSKNGVTENGSSHSNSPTTAKQSK</sequence>
<feature type="domain" description="Integrator complex subunit 5 N-terminal" evidence="2">
    <location>
        <begin position="17"/>
        <end position="224"/>
    </location>
</feature>
<dbReference type="InterPro" id="IPR040316">
    <property type="entry name" value="INTS5"/>
</dbReference>
<proteinExistence type="predicted"/>
<dbReference type="EMBL" id="CAXLJM020000026">
    <property type="protein sequence ID" value="CAL8093779.1"/>
    <property type="molecule type" value="Genomic_DNA"/>
</dbReference>
<dbReference type="Pfam" id="PF14837">
    <property type="entry name" value="INTS5_N"/>
    <property type="match status" value="1"/>
</dbReference>
<evidence type="ECO:0000313" key="4">
    <source>
        <dbReference type="EMBL" id="CAL8093779.1"/>
    </source>
</evidence>
<feature type="region of interest" description="Disordered" evidence="1">
    <location>
        <begin position="976"/>
        <end position="997"/>
    </location>
</feature>
<evidence type="ECO:0000259" key="3">
    <source>
        <dbReference type="Pfam" id="PF14838"/>
    </source>
</evidence>